<evidence type="ECO:0000256" key="5">
    <source>
        <dbReference type="ARBA" id="ARBA00023136"/>
    </source>
</evidence>
<comment type="subcellular location">
    <subcellularLocation>
        <location evidence="1">Cell membrane</location>
        <topology evidence="1">Multi-pass membrane protein</topology>
    </subcellularLocation>
</comment>
<dbReference type="NCBIfam" id="NF002494">
    <property type="entry name" value="PRK01821.1"/>
    <property type="match status" value="1"/>
</dbReference>
<dbReference type="PANTHER" id="PTHR33931">
    <property type="entry name" value="HOLIN-LIKE PROTEIN CIDA-RELATED"/>
    <property type="match status" value="1"/>
</dbReference>
<protein>
    <submittedName>
        <fullName evidence="7">Putative effector of murein hydrolase LrgA</fullName>
    </submittedName>
</protein>
<dbReference type="OrthoDB" id="385012at2"/>
<evidence type="ECO:0000256" key="1">
    <source>
        <dbReference type="ARBA" id="ARBA00004651"/>
    </source>
</evidence>
<keyword evidence="3 6" id="KW-0812">Transmembrane</keyword>
<evidence type="ECO:0000256" key="2">
    <source>
        <dbReference type="ARBA" id="ARBA00022475"/>
    </source>
</evidence>
<proteinExistence type="predicted"/>
<keyword evidence="2" id="KW-1003">Cell membrane</keyword>
<dbReference type="Pfam" id="PF03788">
    <property type="entry name" value="LrgA"/>
    <property type="match status" value="1"/>
</dbReference>
<feature type="transmembrane region" description="Helical" evidence="6">
    <location>
        <begin position="36"/>
        <end position="54"/>
    </location>
</feature>
<accession>A0A380TUY2</accession>
<dbReference type="PANTHER" id="PTHR33931:SF5">
    <property type="entry name" value="UPF0299 MEMBRANE PROTEIN YOHJ"/>
    <property type="match status" value="1"/>
</dbReference>
<evidence type="ECO:0000313" key="8">
    <source>
        <dbReference type="Proteomes" id="UP000254649"/>
    </source>
</evidence>
<keyword evidence="5 6" id="KW-0472">Membrane</keyword>
<evidence type="ECO:0000256" key="6">
    <source>
        <dbReference type="SAM" id="Phobius"/>
    </source>
</evidence>
<feature type="transmembrane region" description="Helical" evidence="6">
    <location>
        <begin position="61"/>
        <end position="85"/>
    </location>
</feature>
<keyword evidence="4 6" id="KW-1133">Transmembrane helix</keyword>
<gene>
    <name evidence="7" type="primary">lrgA1</name>
    <name evidence="7" type="ORF">NCTC10801_01507</name>
</gene>
<dbReference type="AlphaFoldDB" id="A0A380TUY2"/>
<evidence type="ECO:0000256" key="4">
    <source>
        <dbReference type="ARBA" id="ARBA00022989"/>
    </source>
</evidence>
<name>A0A380TUY2_9PAST</name>
<sequence length="143" mass="16044">MDVSKLSKNAFELIRSLAILYLMLFLGEWVTRLVPIGIPASIVGLLILFLCLTTQIIRVSWIFFGASLIIRYMAILFVPVSVGIMKYSDLLVSQAKVLLIPNVVSSMVTLVVVGLLGDYLFSLSSFKHLRKKVVKRRNKEQNA</sequence>
<dbReference type="InterPro" id="IPR005538">
    <property type="entry name" value="LrgA/CidA"/>
</dbReference>
<dbReference type="GO" id="GO:0005886">
    <property type="term" value="C:plasma membrane"/>
    <property type="evidence" value="ECO:0007669"/>
    <property type="project" value="UniProtKB-SubCell"/>
</dbReference>
<evidence type="ECO:0000313" key="7">
    <source>
        <dbReference type="EMBL" id="SUT91662.1"/>
    </source>
</evidence>
<reference evidence="7 8" key="1">
    <citation type="submission" date="2018-06" db="EMBL/GenBank/DDBJ databases">
        <authorList>
            <consortium name="Pathogen Informatics"/>
            <person name="Doyle S."/>
        </authorList>
    </citation>
    <scope>NUCLEOTIDE SEQUENCE [LARGE SCALE GENOMIC DNA]</scope>
    <source>
        <strain evidence="7 8">NCTC10801</strain>
    </source>
</reference>
<dbReference type="Proteomes" id="UP000254649">
    <property type="component" value="Unassembled WGS sequence"/>
</dbReference>
<keyword evidence="8" id="KW-1185">Reference proteome</keyword>
<dbReference type="GO" id="GO:0016787">
    <property type="term" value="F:hydrolase activity"/>
    <property type="evidence" value="ECO:0007669"/>
    <property type="project" value="UniProtKB-KW"/>
</dbReference>
<evidence type="ECO:0000256" key="3">
    <source>
        <dbReference type="ARBA" id="ARBA00022692"/>
    </source>
</evidence>
<keyword evidence="7" id="KW-0378">Hydrolase</keyword>
<feature type="transmembrane region" description="Helical" evidence="6">
    <location>
        <begin position="12"/>
        <end position="30"/>
    </location>
</feature>
<dbReference type="EMBL" id="UFRQ01000003">
    <property type="protein sequence ID" value="SUT91662.1"/>
    <property type="molecule type" value="Genomic_DNA"/>
</dbReference>
<feature type="transmembrane region" description="Helical" evidence="6">
    <location>
        <begin position="97"/>
        <end position="121"/>
    </location>
</feature>
<organism evidence="7 8">
    <name type="scientific">[Actinobacillus] rossii</name>
    <dbReference type="NCBI Taxonomy" id="123820"/>
    <lineage>
        <taxon>Bacteria</taxon>
        <taxon>Pseudomonadati</taxon>
        <taxon>Pseudomonadota</taxon>
        <taxon>Gammaproteobacteria</taxon>
        <taxon>Pasteurellales</taxon>
        <taxon>Pasteurellaceae</taxon>
    </lineage>
</organism>